<keyword evidence="3 5" id="KW-0808">Transferase</keyword>
<dbReference type="GO" id="GO:0019251">
    <property type="term" value="P:anaerobic cobalamin biosynthetic process"/>
    <property type="evidence" value="ECO:0007669"/>
    <property type="project" value="UniProtKB-UniRule"/>
</dbReference>
<dbReference type="Proteomes" id="UP000886335">
    <property type="component" value="Unassembled WGS sequence"/>
</dbReference>
<organism evidence="6">
    <name type="scientific">Prosthecochloris aestuarii</name>
    <dbReference type="NCBI Taxonomy" id="1102"/>
    <lineage>
        <taxon>Bacteria</taxon>
        <taxon>Pseudomonadati</taxon>
        <taxon>Chlorobiota</taxon>
        <taxon>Chlorobiia</taxon>
        <taxon>Chlorobiales</taxon>
        <taxon>Chlorobiaceae</taxon>
        <taxon>Prosthecochloris</taxon>
    </lineage>
</organism>
<sequence length="364" mass="39086">MKTGFTTGTCAAAAARAALHTLVTGTSPPEVELGLPDGSRFRFVPEECEFSGSTARCCVRKDAGDDPDVTDGMLVCCRVQLDTSLQDGEVLFFRGEGVGLVTLPGLGIEVGGPAINPVPRAMVRQAVAEVMKDHGVKGGVNVTVSIPGGEEIARKTLNERVGVTGGLSIIGTSGRVIPYSEEAYLESVARMLRVARHACCGELVLTAGVRSEQLLRPLFPSLPDTAFLHYGNRIGSVLKLLRDEELVRRVTVGVMLAKATKLAAGEPDLSSRTVELDREFISSLVRDAGYGEDIISRAGRLQLVRSLVDIIPFSANEPFYRLLAERCWGVCSSFLPPVELRFVLLSMENGFIDHDGVVCRDIAL</sequence>
<comment type="function">
    <text evidence="5">Catalyzes the methylation of C-1 in cobalt-precorrin-5B to form cobalt-precorrin-6A.</text>
</comment>
<reference evidence="6" key="1">
    <citation type="journal article" date="2020" name="mSystems">
        <title>Genome- and Community-Level Interaction Insights into Carbon Utilization and Element Cycling Functions of Hydrothermarchaeota in Hydrothermal Sediment.</title>
        <authorList>
            <person name="Zhou Z."/>
            <person name="Liu Y."/>
            <person name="Xu W."/>
            <person name="Pan J."/>
            <person name="Luo Z.H."/>
            <person name="Li M."/>
        </authorList>
    </citation>
    <scope>NUCLEOTIDE SEQUENCE [LARGE SCALE GENOMIC DNA]</scope>
    <source>
        <strain evidence="6">SpSt-1181</strain>
    </source>
</reference>
<dbReference type="PIRSF" id="PIRSF026782">
    <property type="entry name" value="CbiD"/>
    <property type="match status" value="1"/>
</dbReference>
<dbReference type="HAMAP" id="MF_00787">
    <property type="entry name" value="CbiD"/>
    <property type="match status" value="1"/>
</dbReference>
<dbReference type="AlphaFoldDB" id="A0A831WW44"/>
<keyword evidence="2 5" id="KW-0489">Methyltransferase</keyword>
<evidence type="ECO:0000256" key="5">
    <source>
        <dbReference type="HAMAP-Rule" id="MF_00787"/>
    </source>
</evidence>
<gene>
    <name evidence="5" type="primary">cbiD</name>
    <name evidence="6" type="ORF">ENN50_09395</name>
</gene>
<dbReference type="Pfam" id="PF01888">
    <property type="entry name" value="CbiD"/>
    <property type="match status" value="1"/>
</dbReference>
<comment type="catalytic activity">
    <reaction evidence="5">
        <text>Co-precorrin-5B + S-adenosyl-L-methionine = Co-precorrin-6A + S-adenosyl-L-homocysteine</text>
        <dbReference type="Rhea" id="RHEA:26285"/>
        <dbReference type="ChEBI" id="CHEBI:57856"/>
        <dbReference type="ChEBI" id="CHEBI:59789"/>
        <dbReference type="ChEBI" id="CHEBI:60063"/>
        <dbReference type="ChEBI" id="CHEBI:60064"/>
        <dbReference type="EC" id="2.1.1.195"/>
    </reaction>
</comment>
<comment type="pathway">
    <text evidence="5">Cofactor biosynthesis; adenosylcobalamin biosynthesis; cob(II)yrinate a,c-diamide from sirohydrochlorin (anaerobic route): step 6/10.</text>
</comment>
<dbReference type="GO" id="GO:0032259">
    <property type="term" value="P:methylation"/>
    <property type="evidence" value="ECO:0007669"/>
    <property type="project" value="UniProtKB-KW"/>
</dbReference>
<dbReference type="InterPro" id="IPR002748">
    <property type="entry name" value="CbiD"/>
</dbReference>
<dbReference type="EMBL" id="DSBW01000211">
    <property type="protein sequence ID" value="HED31869.1"/>
    <property type="molecule type" value="Genomic_DNA"/>
</dbReference>
<keyword evidence="4 5" id="KW-0949">S-adenosyl-L-methionine</keyword>
<dbReference type="EC" id="2.1.1.195" evidence="5"/>
<comment type="similarity">
    <text evidence="5">Belongs to the CbiD family.</text>
</comment>
<evidence type="ECO:0000256" key="2">
    <source>
        <dbReference type="ARBA" id="ARBA00022603"/>
    </source>
</evidence>
<protein>
    <recommendedName>
        <fullName evidence="5">Cobalt-precorrin-5B C(1)-methyltransferase</fullName>
        <ecNumber evidence="5">2.1.1.195</ecNumber>
    </recommendedName>
    <alternativeName>
        <fullName evidence="5">Cobalt-precorrin-6A synthase</fullName>
    </alternativeName>
</protein>
<dbReference type="PANTHER" id="PTHR35863:SF1">
    <property type="entry name" value="COBALT-PRECORRIN-5B C(1)-METHYLTRANSFERASE"/>
    <property type="match status" value="1"/>
</dbReference>
<comment type="caution">
    <text evidence="6">The sequence shown here is derived from an EMBL/GenBank/DDBJ whole genome shotgun (WGS) entry which is preliminary data.</text>
</comment>
<dbReference type="Gene3D" id="3.30.2110.10">
    <property type="entry name" value="CbiD-like"/>
    <property type="match status" value="1"/>
</dbReference>
<dbReference type="NCBIfam" id="TIGR00312">
    <property type="entry name" value="cbiD"/>
    <property type="match status" value="1"/>
</dbReference>
<accession>A0A831WW44</accession>
<dbReference type="InterPro" id="IPR036074">
    <property type="entry name" value="CbiD_sf"/>
</dbReference>
<dbReference type="PANTHER" id="PTHR35863">
    <property type="entry name" value="COBALT-PRECORRIN-5B C(1)-METHYLTRANSFERASE"/>
    <property type="match status" value="1"/>
</dbReference>
<keyword evidence="1 5" id="KW-0169">Cobalamin biosynthesis</keyword>
<dbReference type="SUPFAM" id="SSF111342">
    <property type="entry name" value="CbiD-like"/>
    <property type="match status" value="1"/>
</dbReference>
<dbReference type="UniPathway" id="UPA00148">
    <property type="reaction ID" value="UER00227"/>
</dbReference>
<evidence type="ECO:0000256" key="4">
    <source>
        <dbReference type="ARBA" id="ARBA00022691"/>
    </source>
</evidence>
<evidence type="ECO:0000256" key="3">
    <source>
        <dbReference type="ARBA" id="ARBA00022679"/>
    </source>
</evidence>
<evidence type="ECO:0000313" key="6">
    <source>
        <dbReference type="EMBL" id="HED31869.1"/>
    </source>
</evidence>
<proteinExistence type="inferred from homology"/>
<evidence type="ECO:0000256" key="1">
    <source>
        <dbReference type="ARBA" id="ARBA00022573"/>
    </source>
</evidence>
<name>A0A831WW44_PROAE</name>
<dbReference type="GO" id="GO:0008168">
    <property type="term" value="F:methyltransferase activity"/>
    <property type="evidence" value="ECO:0007669"/>
    <property type="project" value="UniProtKB-UniRule"/>
</dbReference>